<keyword evidence="11" id="KW-1185">Reference proteome</keyword>
<dbReference type="EMBL" id="PDEP01000012">
    <property type="protein sequence ID" value="PEN05654.1"/>
    <property type="molecule type" value="Genomic_DNA"/>
</dbReference>
<dbReference type="Proteomes" id="UP000221024">
    <property type="component" value="Unassembled WGS sequence"/>
</dbReference>
<feature type="transmembrane region" description="Helical" evidence="8">
    <location>
        <begin position="465"/>
        <end position="482"/>
    </location>
</feature>
<evidence type="ECO:0000256" key="8">
    <source>
        <dbReference type="SAM" id="Phobius"/>
    </source>
</evidence>
<evidence type="ECO:0000313" key="11">
    <source>
        <dbReference type="Proteomes" id="UP000221024"/>
    </source>
</evidence>
<evidence type="ECO:0000259" key="9">
    <source>
        <dbReference type="Pfam" id="PF00361"/>
    </source>
</evidence>
<feature type="transmembrane region" description="Helical" evidence="8">
    <location>
        <begin position="380"/>
        <end position="402"/>
    </location>
</feature>
<feature type="transmembrane region" description="Helical" evidence="8">
    <location>
        <begin position="89"/>
        <end position="110"/>
    </location>
</feature>
<feature type="transmembrane region" description="Helical" evidence="8">
    <location>
        <begin position="6"/>
        <end position="25"/>
    </location>
</feature>
<feature type="transmembrane region" description="Helical" evidence="8">
    <location>
        <begin position="117"/>
        <end position="135"/>
    </location>
</feature>
<feature type="transmembrane region" description="Helical" evidence="8">
    <location>
        <begin position="282"/>
        <end position="304"/>
    </location>
</feature>
<dbReference type="PANTHER" id="PTHR43507">
    <property type="entry name" value="NADH-UBIQUINONE OXIDOREDUCTASE CHAIN 4"/>
    <property type="match status" value="1"/>
</dbReference>
<dbReference type="OrthoDB" id="9811718at2"/>
<feature type="domain" description="NADH:quinone oxidoreductase/Mrp antiporter transmembrane" evidence="9">
    <location>
        <begin position="135"/>
        <end position="416"/>
    </location>
</feature>
<feature type="transmembrane region" description="Helical" evidence="8">
    <location>
        <begin position="141"/>
        <end position="158"/>
    </location>
</feature>
<dbReference type="InterPro" id="IPR001750">
    <property type="entry name" value="ND/Mrp_TM"/>
</dbReference>
<gene>
    <name evidence="10" type="ORF">CRI93_12130</name>
</gene>
<dbReference type="GO" id="GO:0016020">
    <property type="term" value="C:membrane"/>
    <property type="evidence" value="ECO:0007669"/>
    <property type="project" value="UniProtKB-SubCell"/>
</dbReference>
<accession>A0A2H3NM06</accession>
<dbReference type="GO" id="GO:0012505">
    <property type="term" value="C:endomembrane system"/>
    <property type="evidence" value="ECO:0007669"/>
    <property type="project" value="UniProtKB-SubCell"/>
</dbReference>
<sequence>MDFAALTSLVIFLPLLGALALLALPSAESIKWTALGTTVLTFVASIGLFMGYDPSVSTADMPQMAHVVGGWFPEGVDVKYFVGIDGLNILLVLLTTLLGPIVVLSSWYYIEHSHKGYYALLLLLQTGVTGVFMAFDLVLFYVFFELTLIPMYFIIGIWGGEDRIYAAIKFVLYTLVGSLLMLAGVLFLGYAAGSAQGIGFTTDWYNLIDYTIPLGTQTWLFFVFALAFAIKVPLFPLHTWLPDAHVQAPTGGSVILAGVLLKMGTYGLLRFCLPFFPNAAQSAAVLIAVLAVIGIIYGALLARVQPDAKKLVAYSSVSHLGFVVLGIFAFTTEAMQGAVIQMINHGISTGALFLLVGMLYERRHTRLMEDYGGLASSVPVLTTFMILSVLASAGLPGLNGFVGEFMILLGSFKSTVLDSPMLIALATSGVILAAVYLLHMVYNTFFGELTHTENAEMTDMTMREFVLMAPLAILMLVMGFYPQPFLNQTQPTTDFLLETIEAKHIAAIEAEQEATASATHSPAGHVEDVESAPAPLFESMPTALRTAAPSSPASSSPTR</sequence>
<dbReference type="GO" id="GO:0042773">
    <property type="term" value="P:ATP synthesis coupled electron transport"/>
    <property type="evidence" value="ECO:0007669"/>
    <property type="project" value="InterPro"/>
</dbReference>
<dbReference type="GO" id="GO:0015990">
    <property type="term" value="P:electron transport coupled proton transport"/>
    <property type="evidence" value="ECO:0007669"/>
    <property type="project" value="TreeGrafter"/>
</dbReference>
<organism evidence="10 11">
    <name type="scientific">Longimonas halophila</name>
    <dbReference type="NCBI Taxonomy" id="1469170"/>
    <lineage>
        <taxon>Bacteria</taxon>
        <taxon>Pseudomonadati</taxon>
        <taxon>Rhodothermota</taxon>
        <taxon>Rhodothermia</taxon>
        <taxon>Rhodothermales</taxon>
        <taxon>Salisaetaceae</taxon>
        <taxon>Longimonas</taxon>
    </lineage>
</organism>
<dbReference type="RefSeq" id="WP_098062909.1">
    <property type="nucleotide sequence ID" value="NZ_PDEP01000012.1"/>
</dbReference>
<dbReference type="Pfam" id="PF00361">
    <property type="entry name" value="Proton_antipo_M"/>
    <property type="match status" value="1"/>
</dbReference>
<dbReference type="PANTHER" id="PTHR43507:SF1">
    <property type="entry name" value="NADH-UBIQUINONE OXIDOREDUCTASE CHAIN 4"/>
    <property type="match status" value="1"/>
</dbReference>
<evidence type="ECO:0000256" key="3">
    <source>
        <dbReference type="ARBA" id="ARBA00022692"/>
    </source>
</evidence>
<keyword evidence="5 8" id="KW-0472">Membrane</keyword>
<feature type="compositionally biased region" description="Low complexity" evidence="7">
    <location>
        <begin position="547"/>
        <end position="559"/>
    </location>
</feature>
<comment type="similarity">
    <text evidence="2">Belongs to the complex I subunit 4 family.</text>
</comment>
<dbReference type="GO" id="GO:0008137">
    <property type="term" value="F:NADH dehydrogenase (ubiquinone) activity"/>
    <property type="evidence" value="ECO:0007669"/>
    <property type="project" value="InterPro"/>
</dbReference>
<dbReference type="GO" id="GO:0048039">
    <property type="term" value="F:ubiquinone binding"/>
    <property type="evidence" value="ECO:0007669"/>
    <property type="project" value="TreeGrafter"/>
</dbReference>
<feature type="region of interest" description="Disordered" evidence="7">
    <location>
        <begin position="513"/>
        <end position="559"/>
    </location>
</feature>
<proteinExistence type="inferred from homology"/>
<feature type="transmembrane region" description="Helical" evidence="8">
    <location>
        <begin position="342"/>
        <end position="360"/>
    </location>
</feature>
<keyword evidence="4 8" id="KW-1133">Transmembrane helix</keyword>
<evidence type="ECO:0000256" key="4">
    <source>
        <dbReference type="ARBA" id="ARBA00022989"/>
    </source>
</evidence>
<dbReference type="AlphaFoldDB" id="A0A2H3NM06"/>
<comment type="subcellular location">
    <subcellularLocation>
        <location evidence="1">Endomembrane system</location>
        <topology evidence="1">Multi-pass membrane protein</topology>
    </subcellularLocation>
    <subcellularLocation>
        <location evidence="6">Membrane</location>
        <topology evidence="6">Multi-pass membrane protein</topology>
    </subcellularLocation>
</comment>
<feature type="transmembrane region" description="Helical" evidence="8">
    <location>
        <begin position="170"/>
        <end position="192"/>
    </location>
</feature>
<feature type="transmembrane region" description="Helical" evidence="8">
    <location>
        <begin position="32"/>
        <end position="52"/>
    </location>
</feature>
<evidence type="ECO:0000256" key="1">
    <source>
        <dbReference type="ARBA" id="ARBA00004127"/>
    </source>
</evidence>
<dbReference type="PRINTS" id="PR01437">
    <property type="entry name" value="NUOXDRDTASE4"/>
</dbReference>
<evidence type="ECO:0000256" key="5">
    <source>
        <dbReference type="ARBA" id="ARBA00023136"/>
    </source>
</evidence>
<evidence type="ECO:0000256" key="2">
    <source>
        <dbReference type="ARBA" id="ARBA00009025"/>
    </source>
</evidence>
<feature type="transmembrane region" description="Helical" evidence="8">
    <location>
        <begin position="422"/>
        <end position="445"/>
    </location>
</feature>
<keyword evidence="3 6" id="KW-0812">Transmembrane</keyword>
<protein>
    <submittedName>
        <fullName evidence="10">Fe-S-binding domain-containing protein</fullName>
    </submittedName>
</protein>
<dbReference type="NCBIfam" id="TIGR01972">
    <property type="entry name" value="NDH_I_M"/>
    <property type="match status" value="1"/>
</dbReference>
<comment type="caution">
    <text evidence="10">The sequence shown here is derived from an EMBL/GenBank/DDBJ whole genome shotgun (WGS) entry which is preliminary data.</text>
</comment>
<feature type="transmembrane region" description="Helical" evidence="8">
    <location>
        <begin position="253"/>
        <end position="276"/>
    </location>
</feature>
<evidence type="ECO:0000256" key="6">
    <source>
        <dbReference type="RuleBase" id="RU000320"/>
    </source>
</evidence>
<dbReference type="GO" id="GO:0003954">
    <property type="term" value="F:NADH dehydrogenase activity"/>
    <property type="evidence" value="ECO:0007669"/>
    <property type="project" value="TreeGrafter"/>
</dbReference>
<dbReference type="InterPro" id="IPR010227">
    <property type="entry name" value="NADH_Q_OxRdtase_chainM/4"/>
</dbReference>
<feature type="transmembrane region" description="Helical" evidence="8">
    <location>
        <begin position="219"/>
        <end position="241"/>
    </location>
</feature>
<name>A0A2H3NM06_9BACT</name>
<feature type="transmembrane region" description="Helical" evidence="8">
    <location>
        <begin position="311"/>
        <end position="330"/>
    </location>
</feature>
<reference evidence="10 11" key="1">
    <citation type="submission" date="2017-10" db="EMBL/GenBank/DDBJ databases">
        <title>Draft genome of Longimonas halophila.</title>
        <authorList>
            <person name="Goh K.M."/>
            <person name="Shamsir M.S."/>
            <person name="Lim S.W."/>
        </authorList>
    </citation>
    <scope>NUCLEOTIDE SEQUENCE [LARGE SCALE GENOMIC DNA]</scope>
    <source>
        <strain evidence="10 11">KCTC 42399</strain>
    </source>
</reference>
<dbReference type="InterPro" id="IPR003918">
    <property type="entry name" value="NADH_UbQ_OxRdtase"/>
</dbReference>
<evidence type="ECO:0000256" key="7">
    <source>
        <dbReference type="SAM" id="MobiDB-lite"/>
    </source>
</evidence>
<evidence type="ECO:0000313" key="10">
    <source>
        <dbReference type="EMBL" id="PEN05654.1"/>
    </source>
</evidence>